<dbReference type="OrthoDB" id="25131at2759"/>
<keyword evidence="1" id="KW-1133">Transmembrane helix</keyword>
<feature type="transmembrane region" description="Helical" evidence="1">
    <location>
        <begin position="38"/>
        <end position="57"/>
    </location>
</feature>
<organism evidence="2 3">
    <name type="scientific">Teratosphaeria destructans</name>
    <dbReference type="NCBI Taxonomy" id="418781"/>
    <lineage>
        <taxon>Eukaryota</taxon>
        <taxon>Fungi</taxon>
        <taxon>Dikarya</taxon>
        <taxon>Ascomycota</taxon>
        <taxon>Pezizomycotina</taxon>
        <taxon>Dothideomycetes</taxon>
        <taxon>Dothideomycetidae</taxon>
        <taxon>Mycosphaerellales</taxon>
        <taxon>Teratosphaeriaceae</taxon>
        <taxon>Teratosphaeria</taxon>
    </lineage>
</organism>
<dbReference type="Proteomes" id="UP001138500">
    <property type="component" value="Unassembled WGS sequence"/>
</dbReference>
<proteinExistence type="predicted"/>
<name>A0A9W7VYV2_9PEZI</name>
<feature type="transmembrane region" description="Helical" evidence="1">
    <location>
        <begin position="141"/>
        <end position="159"/>
    </location>
</feature>
<dbReference type="EMBL" id="RIBY02002334">
    <property type="protein sequence ID" value="KAH9819320.1"/>
    <property type="molecule type" value="Genomic_DNA"/>
</dbReference>
<dbReference type="AlphaFoldDB" id="A0A9W7VYV2"/>
<comment type="caution">
    <text evidence="2">The sequence shown here is derived from an EMBL/GenBank/DDBJ whole genome shotgun (WGS) entry which is preliminary data.</text>
</comment>
<reference evidence="2 3" key="2">
    <citation type="journal article" date="2021" name="Curr. Genet.">
        <title>Genetic response to nitrogen starvation in the aggressive Eucalyptus foliar pathogen Teratosphaeria destructans.</title>
        <authorList>
            <person name="Havenga M."/>
            <person name="Wingfield B.D."/>
            <person name="Wingfield M.J."/>
            <person name="Dreyer L.L."/>
            <person name="Roets F."/>
            <person name="Aylward J."/>
        </authorList>
    </citation>
    <scope>NUCLEOTIDE SEQUENCE [LARGE SCALE GENOMIC DNA]</scope>
    <source>
        <strain evidence="2">CMW44962</strain>
    </source>
</reference>
<evidence type="ECO:0000256" key="1">
    <source>
        <dbReference type="SAM" id="Phobius"/>
    </source>
</evidence>
<keyword evidence="1" id="KW-0472">Membrane</keyword>
<evidence type="ECO:0000313" key="3">
    <source>
        <dbReference type="Proteomes" id="UP001138500"/>
    </source>
</evidence>
<keyword evidence="1" id="KW-0812">Transmembrane</keyword>
<protein>
    <submittedName>
        <fullName evidence="2">Uncharacterized protein</fullName>
    </submittedName>
</protein>
<gene>
    <name evidence="2" type="ORF">Tdes44962_MAKER05266</name>
</gene>
<keyword evidence="3" id="KW-1185">Reference proteome</keyword>
<reference evidence="2 3" key="1">
    <citation type="journal article" date="2018" name="IMA Fungus">
        <title>IMA Genome-F 10: Nine draft genome sequences of Claviceps purpurea s.lat., including C. arundinis, C. humidiphila, and C. cf. spartinae, pseudomolecules for the pitch canker pathogen Fusarium circinatum, draft genome of Davidsoniella eucalypti, Grosmannia galeiformis, Quambalaria eucalypti, and Teratosphaeria destructans.</title>
        <authorList>
            <person name="Wingfield B.D."/>
            <person name="Liu M."/>
            <person name="Nguyen H.D."/>
            <person name="Lane F.A."/>
            <person name="Morgan S.W."/>
            <person name="De Vos L."/>
            <person name="Wilken P.M."/>
            <person name="Duong T.A."/>
            <person name="Aylward J."/>
            <person name="Coetzee M.P."/>
            <person name="Dadej K."/>
            <person name="De Beer Z.W."/>
            <person name="Findlay W."/>
            <person name="Havenga M."/>
            <person name="Kolarik M."/>
            <person name="Menzies J.G."/>
            <person name="Naidoo K."/>
            <person name="Pochopski O."/>
            <person name="Shoukouhi P."/>
            <person name="Santana Q.C."/>
            <person name="Seifert K.A."/>
            <person name="Soal N."/>
            <person name="Steenkamp E.T."/>
            <person name="Tatham C.T."/>
            <person name="van der Nest M.A."/>
            <person name="Wingfield M.J."/>
        </authorList>
    </citation>
    <scope>NUCLEOTIDE SEQUENCE [LARGE SCALE GENOMIC DNA]</scope>
    <source>
        <strain evidence="2">CMW44962</strain>
    </source>
</reference>
<sequence length="216" mass="24516">MWIGPFFVTSCRFLAARYLKDGQIKDIADKMLLRGPRMLVPVFIFMLLEYFLLSLGLTGSLEYLPSLSYSTWPYVQPQGNFGVFLDEILEMAYLIPNAAPEVINDYCVGVLWTIPVQHHFSYVTLMAAVMMRDVKKPWKRFGVYFLTIVAGWYASSWSACHWADILLADADITYNWLKWCQAPVPHMQKLIVERGGEGPAVISDEGQESVSGESVV</sequence>
<evidence type="ECO:0000313" key="2">
    <source>
        <dbReference type="EMBL" id="KAH9819320.1"/>
    </source>
</evidence>
<accession>A0A9W7VYV2</accession>